<organism evidence="2 3">
    <name type="scientific">Myxococcus xanthus</name>
    <dbReference type="NCBI Taxonomy" id="34"/>
    <lineage>
        <taxon>Bacteria</taxon>
        <taxon>Pseudomonadati</taxon>
        <taxon>Myxococcota</taxon>
        <taxon>Myxococcia</taxon>
        <taxon>Myxococcales</taxon>
        <taxon>Cystobacterineae</taxon>
        <taxon>Myxococcaceae</taxon>
        <taxon>Myxococcus</taxon>
    </lineage>
</organism>
<dbReference type="SMART" id="SM00563">
    <property type="entry name" value="PlsC"/>
    <property type="match status" value="1"/>
</dbReference>
<reference evidence="2 3" key="1">
    <citation type="journal article" date="2019" name="Science">
        <title>Social genes are selection hotspots in kin groups of a soil microbe.</title>
        <authorList>
            <person name="Wielgoss S."/>
            <person name="Wolfensberger R."/>
            <person name="Sun L."/>
            <person name="Fiegna F."/>
            <person name="Velicer G.J."/>
        </authorList>
    </citation>
    <scope>NUCLEOTIDE SEQUENCE [LARGE SCALE GENOMIC DNA]</scope>
    <source>
        <strain evidence="2 3">MC3.5.9c15</strain>
    </source>
</reference>
<keyword evidence="2" id="KW-0012">Acyltransferase</keyword>
<gene>
    <name evidence="2" type="ORF">BHS09_07905</name>
</gene>
<dbReference type="InterPro" id="IPR002123">
    <property type="entry name" value="Plipid/glycerol_acylTrfase"/>
</dbReference>
<evidence type="ECO:0000313" key="2">
    <source>
        <dbReference type="EMBL" id="QDE72329.1"/>
    </source>
</evidence>
<evidence type="ECO:0000259" key="1">
    <source>
        <dbReference type="SMART" id="SM00563"/>
    </source>
</evidence>
<accession>A0AAE6G826</accession>
<proteinExistence type="predicted"/>
<sequence length="314" mass="34378">MCHGWGAGGSAGEYRSTPGGCPTNPVWKAAGLGTSGCYGAPVALTDSLEARVDRLELPFNEYGVDPYGISKSHVKHALRVFGAIYRYYFRVRCYGVEHIPPRGRGMLVGNHSGGVAVDGAMVLTSTMLEMDPPRLAQGMVERFLHNFPVSSLWASRTGQFIGLPEHAKRLLEDDRLLMIFPEGARGTAKLYNERYSLVDFGTGFVRLALQTRSPIIPFAFLGGGSAVPTVFNAYTLGKLLGVPYVPLTPYLLPLPLPVQLEIHYGEPLVFQGTGDEEDHVIEGYVAKVKQRIAGLIERGRAQRHSRRIGRNLLP</sequence>
<dbReference type="GO" id="GO:0016746">
    <property type="term" value="F:acyltransferase activity"/>
    <property type="evidence" value="ECO:0007669"/>
    <property type="project" value="UniProtKB-KW"/>
</dbReference>
<dbReference type="SUPFAM" id="SSF69593">
    <property type="entry name" value="Glycerol-3-phosphate (1)-acyltransferase"/>
    <property type="match status" value="1"/>
</dbReference>
<keyword evidence="2" id="KW-0808">Transferase</keyword>
<dbReference type="Pfam" id="PF01553">
    <property type="entry name" value="Acyltransferase"/>
    <property type="match status" value="1"/>
</dbReference>
<dbReference type="PANTHER" id="PTHR22753:SF14">
    <property type="entry name" value="MONOACYLGLYCEROL_DIACYLGLYCEROL O-ACYLTRANSFERASE"/>
    <property type="match status" value="1"/>
</dbReference>
<dbReference type="EMBL" id="CP017174">
    <property type="protein sequence ID" value="QDE72329.1"/>
    <property type="molecule type" value="Genomic_DNA"/>
</dbReference>
<dbReference type="AlphaFoldDB" id="A0AAE6G826"/>
<protein>
    <submittedName>
        <fullName evidence="2">Acyltransferase</fullName>
    </submittedName>
</protein>
<dbReference type="GO" id="GO:0016020">
    <property type="term" value="C:membrane"/>
    <property type="evidence" value="ECO:0007669"/>
    <property type="project" value="TreeGrafter"/>
</dbReference>
<evidence type="ECO:0000313" key="3">
    <source>
        <dbReference type="Proteomes" id="UP000320179"/>
    </source>
</evidence>
<dbReference type="PANTHER" id="PTHR22753">
    <property type="entry name" value="TRANSMEMBRANE PROTEIN 68"/>
    <property type="match status" value="1"/>
</dbReference>
<dbReference type="Proteomes" id="UP000320179">
    <property type="component" value="Chromosome"/>
</dbReference>
<dbReference type="CDD" id="cd07987">
    <property type="entry name" value="LPLAT_MGAT-like"/>
    <property type="match status" value="1"/>
</dbReference>
<feature type="domain" description="Phospholipid/glycerol acyltransferase" evidence="1">
    <location>
        <begin position="105"/>
        <end position="223"/>
    </location>
</feature>
<name>A0AAE6G826_MYXXA</name>